<feature type="domain" description="Carrier" evidence="4">
    <location>
        <begin position="3125"/>
        <end position="3200"/>
    </location>
</feature>
<dbReference type="Pfam" id="PF00668">
    <property type="entry name" value="Condensation"/>
    <property type="match status" value="3"/>
</dbReference>
<dbReference type="InterPro" id="IPR020806">
    <property type="entry name" value="PKS_PP-bd"/>
</dbReference>
<dbReference type="InterPro" id="IPR010071">
    <property type="entry name" value="AA_adenyl_dom"/>
</dbReference>
<dbReference type="InterPro" id="IPR006162">
    <property type="entry name" value="Ppantetheine_attach_site"/>
</dbReference>
<dbReference type="PROSITE" id="PS00455">
    <property type="entry name" value="AMP_BINDING"/>
    <property type="match status" value="3"/>
</dbReference>
<comment type="cofactor">
    <cofactor evidence="1">
        <name>pantetheine 4'-phosphate</name>
        <dbReference type="ChEBI" id="CHEBI:47942"/>
    </cofactor>
</comment>
<dbReference type="InterPro" id="IPR009081">
    <property type="entry name" value="PP-bd_ACP"/>
</dbReference>
<evidence type="ECO:0000259" key="4">
    <source>
        <dbReference type="PROSITE" id="PS50075"/>
    </source>
</evidence>
<dbReference type="NCBIfam" id="NF003417">
    <property type="entry name" value="PRK04813.1"/>
    <property type="match status" value="3"/>
</dbReference>
<evidence type="ECO:0000256" key="2">
    <source>
        <dbReference type="ARBA" id="ARBA00022450"/>
    </source>
</evidence>
<dbReference type="RefSeq" id="WP_263542565.1">
    <property type="nucleotide sequence ID" value="NZ_JAOVZO020000023.1"/>
</dbReference>
<reference evidence="5" key="1">
    <citation type="submission" date="2023-02" db="EMBL/GenBank/DDBJ databases">
        <title>Tahibacter soli sp. nov. isolated from soil.</title>
        <authorList>
            <person name="Baek J.H."/>
            <person name="Lee J.K."/>
            <person name="Choi D.G."/>
            <person name="Jeon C.O."/>
        </authorList>
    </citation>
    <scope>NUCLEOTIDE SEQUENCE</scope>
    <source>
        <strain evidence="5">BL</strain>
    </source>
</reference>
<dbReference type="InterPro" id="IPR036736">
    <property type="entry name" value="ACP-like_sf"/>
</dbReference>
<dbReference type="PROSITE" id="PS50075">
    <property type="entry name" value="CARRIER"/>
    <property type="match status" value="3"/>
</dbReference>
<dbReference type="Gene3D" id="2.30.38.10">
    <property type="entry name" value="Luciferase, Domain 3"/>
    <property type="match status" value="3"/>
</dbReference>
<feature type="domain" description="Carrier" evidence="4">
    <location>
        <begin position="2082"/>
        <end position="2159"/>
    </location>
</feature>
<dbReference type="InterPro" id="IPR044894">
    <property type="entry name" value="TubC_N_sf"/>
</dbReference>
<name>A0A9X3YPS3_9GAMM</name>
<protein>
    <submittedName>
        <fullName evidence="5">Amino acid adenylation domain-containing protein</fullName>
    </submittedName>
</protein>
<organism evidence="5 6">
    <name type="scientific">Tahibacter soli</name>
    <dbReference type="NCBI Taxonomy" id="2983605"/>
    <lineage>
        <taxon>Bacteria</taxon>
        <taxon>Pseudomonadati</taxon>
        <taxon>Pseudomonadota</taxon>
        <taxon>Gammaproteobacteria</taxon>
        <taxon>Lysobacterales</taxon>
        <taxon>Rhodanobacteraceae</taxon>
        <taxon>Tahibacter</taxon>
    </lineage>
</organism>
<dbReference type="Proteomes" id="UP001139971">
    <property type="component" value="Unassembled WGS sequence"/>
</dbReference>
<dbReference type="Gene3D" id="1.10.1200.10">
    <property type="entry name" value="ACP-like"/>
    <property type="match status" value="2"/>
</dbReference>
<dbReference type="GO" id="GO:0009366">
    <property type="term" value="C:enterobactin synthetase complex"/>
    <property type="evidence" value="ECO:0007669"/>
    <property type="project" value="TreeGrafter"/>
</dbReference>
<keyword evidence="3" id="KW-0597">Phosphoprotein</keyword>
<dbReference type="EMBL" id="JAOVZO020000023">
    <property type="protein sequence ID" value="MDC8016149.1"/>
    <property type="molecule type" value="Genomic_DNA"/>
</dbReference>
<dbReference type="InterPro" id="IPR045851">
    <property type="entry name" value="AMP-bd_C_sf"/>
</dbReference>
<evidence type="ECO:0000256" key="1">
    <source>
        <dbReference type="ARBA" id="ARBA00001957"/>
    </source>
</evidence>
<dbReference type="InterPro" id="IPR025110">
    <property type="entry name" value="AMP-bd_C"/>
</dbReference>
<dbReference type="InterPro" id="IPR023213">
    <property type="entry name" value="CAT-like_dom_sf"/>
</dbReference>
<dbReference type="SUPFAM" id="SSF56801">
    <property type="entry name" value="Acetyl-CoA synthetase-like"/>
    <property type="match status" value="3"/>
</dbReference>
<dbReference type="PROSITE" id="PS00012">
    <property type="entry name" value="PHOSPHOPANTETHEINE"/>
    <property type="match status" value="2"/>
</dbReference>
<comment type="caution">
    <text evidence="5">The sequence shown here is derived from an EMBL/GenBank/DDBJ whole genome shotgun (WGS) entry which is preliminary data.</text>
</comment>
<dbReference type="Pfam" id="PF00550">
    <property type="entry name" value="PP-binding"/>
    <property type="match status" value="3"/>
</dbReference>
<dbReference type="Gene3D" id="1.10.10.1830">
    <property type="entry name" value="Non-ribosomal peptide synthase, adenylation domain"/>
    <property type="match status" value="1"/>
</dbReference>
<dbReference type="PANTHER" id="PTHR45527:SF1">
    <property type="entry name" value="FATTY ACID SYNTHASE"/>
    <property type="match status" value="1"/>
</dbReference>
<dbReference type="Gene3D" id="3.30.559.10">
    <property type="entry name" value="Chloramphenicol acetyltransferase-like domain"/>
    <property type="match status" value="3"/>
</dbReference>
<evidence type="ECO:0000256" key="3">
    <source>
        <dbReference type="ARBA" id="ARBA00022553"/>
    </source>
</evidence>
<dbReference type="GO" id="GO:0031177">
    <property type="term" value="F:phosphopantetheine binding"/>
    <property type="evidence" value="ECO:0007669"/>
    <property type="project" value="InterPro"/>
</dbReference>
<dbReference type="SUPFAM" id="SSF47336">
    <property type="entry name" value="ACP-like"/>
    <property type="match status" value="3"/>
</dbReference>
<dbReference type="InterPro" id="IPR000873">
    <property type="entry name" value="AMP-dep_synth/lig_dom"/>
</dbReference>
<keyword evidence="2" id="KW-0596">Phosphopantetheine</keyword>
<dbReference type="InterPro" id="IPR020845">
    <property type="entry name" value="AMP-binding_CS"/>
</dbReference>
<accession>A0A9X3YPS3</accession>
<dbReference type="SUPFAM" id="SSF52777">
    <property type="entry name" value="CoA-dependent acyltransferases"/>
    <property type="match status" value="6"/>
</dbReference>
<evidence type="ECO:0000313" key="6">
    <source>
        <dbReference type="Proteomes" id="UP001139971"/>
    </source>
</evidence>
<evidence type="ECO:0000313" key="5">
    <source>
        <dbReference type="EMBL" id="MDC8016149.1"/>
    </source>
</evidence>
<feature type="domain" description="Carrier" evidence="4">
    <location>
        <begin position="1032"/>
        <end position="1109"/>
    </location>
</feature>
<sequence length="3251" mass="352757">MSTEAIAATLRAAADRGIRFHVEDGALRTRAPKGAIDAELAAFIGANKAGIVALLAQTAAAGHRRGPTPRARGAAGDPLSLAQERFWFIDRLTGDGAQYNMPIALRIRGDFKADVAEQALQRIVERHGPLHSVIVDDPALGLLQRARDDVRFALERVDVADLAPDAQEARIRECMLANAHRAFDLARDLMLRGTFIRVGDRDSVLLLCTPHIASDGWSFLVMEKEFVAWYGAIEHGRPAPFGPLAVTYADYAQWQRERLREPSVERQLAWWEDRLRDAPAAHGLPLDRPRAADLPHRAGWHDFRVERALYADLKRLALERGSTLFMVLHAAFALLLSRHSGSDDIVVGTPVLNRLERELEPLIGCFVNTLALRVDCDAAQTFTELLQQVKAVNLDAQANQEITFGQVVERVRPARSLLHTPVFQIMFSMGMPKEAAHRKADGPQLTPLKYEGATAKFEISFYAQEHEGDLQFGVEYDADLFDAATIVRMFAQWQRLLRAIAADPVRPLSHYALLDAAEQKSVVDAWCDGGTAPVEAICLGARFERQARLTPDAPAFVCDGTVLTYAQLDARAERLARHLHRGGVGPDVPVGLCAERSIGLGVAILAVWKAGGAYVALDPAQPPARLAQLLDDAGAPWLIGDRAAIESFAGDARTFALEDLDALPDGEAFTATVTPSNLAYVIFTSGSTGRPKGVLIEHRHAVNLAQNLRTLLAGSGVPGDCRWAWNASFAFDASLKALLAWGDGACLHLLSADTRRDPTLLLDYLKTHRIDVLDATPLQIESLLQRAGDDTDLPVLVIGGEAIGVDLWQRIAALPRVSLNVYGPTEATVDATCARIEGTRPTIGRPLVNVRCYVLDAHGAVQPEGVPGELCIAGAGVGRGYLNRPELTAERFVEIDVAGRTERVYRTGDIARWIGGQLDYLGRRDGQVKIRGFRIETEEVAHPLRGMSGVAAAVVVARNERLVGYVVPDAPATAAPPWLDRLSAQLRTLLPEYMVPSQLVALDALPVTANGKLDHAALPAPDTTDARCPYVAPASDTEKALAAIWAELFHIDASSVSAAANFFALGGHSLLLMRMISAIRHALGVDVPVKSLFDAADLRASAAVVDRIGAASTPRARLVARTRERPECALSLAQERFWFVDRLTGDGAQYNIPTALRVAGDFDADIAERALQRIVERHAPLHSVVVDDPARGLVQRPRGDTRFALAREDLADLPDDARHARVQAALRANADAPFDLASDLMLRGTWLRLSARDGVLLLCTPHIAADGWSLRVMQHEFAAAYQAMRRGAPDPLAPLRVVYADYVDWQRERQREPDAQGRLDKWVRRLSGLPAVHGLPLDRPRAQGGAHRAGWHEFGADRALYADLRRLALEHGCTLFMVLHAAFAWLLSRHSGSDDIVVGTPVMNRLERELEPLIGCFVNTLALRVDCGAAQTFAELLGQVKAVNLDAQANQETPFEQIVERLRPERNVLHAPLFQIMFSMGLTSRPADAWRPDGLEFSPIDHPNARAKFELSLFAQESGDDLRFGVEYDADLFDAGTIARMFAQWQRLLHAIAADAARPLSRYALLDANEQQRIVDEWSDGGAAPIEPICLHARVERQARLTPDAPALVCEGTVLTYAQLDARAERLARHLHRGGVGPDVLVGVCAARSADLAVALLAVWKAGGAYVALDPAQPPARLAQLLDDAGAPWLIGDRVSIESFAGDARTFALEDLDALPDGEAFVATVTPSNLAYVIFTSGSTGRPKGVLIEHRHAVNLAQDLRARLADLGVPPDGRWAWNASFAFDASLQALLAWGDGACLHLLSADTRRDPALLLDYLKTHRIDVLDATPLQIESLLQRAGDDTDMPVLVIGGEAIGVDLWQRIAALPRGALNVYGPTETTVDATCARIEGTRPTIGRPLANVRCYVLDAHGAVQPEGVPGELYIAGAGVARGYLNRPELTAERFVEIDVAGRTERVYRTGDIARWIDGQLDYLGRRDGQVKIRGYRIEVEEVAQQLRRLHGVAAAVVTVRNDSLVGYVVALTVASDEWLDALGAQLRTVLPEYMVPSHLVALDALPVTANGKLDHAALPAPDTSDTRRPYVAPASDTEKALAAIWAELFHIDASSVSAAANFFALGGHSLLLMRMISAIRHALDVDVPLKALFDAADLRACAGIVDAAEQGRRLKLAPRGDTAATPLSLAQERFWFIDRLTGDGAQYNMPVALRIGGDFDADVAERALQRIVERHAPLHSVVVADAGVVTLRPLGDVRFALARVDLADLPADAQRERVSEAMRAHAGASFDLASDLMLRGAWLRLSARDGVLLLCLPHFAADGWSLRVMADEFGASYEALRAGRTDPLAPLAITYGDYAHWQRERAREPAAERQLAYWENQLRDAPAVHGLPLDRPRIERLRRRAGRCDVVVGADVHAGLAHLARAHNATMFMVLHAAFAWLLSRHSGSDDIVVGTPVMNRLERELEPLIGCFVNTLALRVDCGSAQTFAELLGQVKAVNLDAQANQETTFEQVVERVRPSRSLLHTPLFQIMFAMGMPADATPRRLTELTLTPLDHAGATSKFELSLFAQEHADGLAFAVVYDADLFDAGTIARMFAQWQRLLHAIAADAARPLSRYALLDAGETKRIVESWSDGGAAPVEAICLHARVERQARLTPDAPALVCEGTVLTYAQLDARAERLARHLHRGGVGPDVLVGVCAARSADLAVALLAVWKAGGAYVALDPAQPPARLAQLLDDAGAPWLIGDRVSIESFAGDARTFALEDLDALPDGEAFVATVTPSNLAYVIFTSGSTGRPKGVLIEHRHAVNLAQDLRARLADLGVPHDGRWAWNASFAFDASLQALLAWGDGACLHLLSADTRRDPALLLDYLKTHRIDVLDATPLQIESLLQRAGDDTDLPVLVIGGEAIGVDLWQRIAALPRGALNVYGPTETTVDATCARIEGTRPTIGRPLANVRCYVLDAHGAVQPEGVPGELCIAGAGVARGYLNRPELTAERFVEIDVAGRTERVYRTGDIARWIDGQLDYLGRRDGQVKIRGYRIEVEEVAQQLRRLHGVAAAVVTVRNDSLVGYVVALTVASDEWLDALGAQLRTVLPEYMVPSHLVALDALPVTANGKLDHAALPAPQRRYAPRRAPVRAAERYVAQVWQDQLGVDGVGLDDDFFALGGQSLLAVRVASRLESAFRVPLPLRAFFAHPNVAGLVALLDRAAGPATCDAVAQAYLDVAALDADTVQALLAEEDTGSRNTDHVRAGASSDSFEL</sequence>
<dbReference type="PANTHER" id="PTHR45527">
    <property type="entry name" value="NONRIBOSOMAL PEPTIDE SYNTHETASE"/>
    <property type="match status" value="1"/>
</dbReference>
<dbReference type="GO" id="GO:0043041">
    <property type="term" value="P:amino acid activation for nonribosomal peptide biosynthetic process"/>
    <property type="evidence" value="ECO:0007669"/>
    <property type="project" value="TreeGrafter"/>
</dbReference>
<keyword evidence="6" id="KW-1185">Reference proteome</keyword>
<dbReference type="Gene3D" id="3.30.559.30">
    <property type="entry name" value="Nonribosomal peptide synthetase, condensation domain"/>
    <property type="match status" value="3"/>
</dbReference>
<dbReference type="CDD" id="cd05930">
    <property type="entry name" value="A_NRPS"/>
    <property type="match status" value="3"/>
</dbReference>
<dbReference type="CDD" id="cd19531">
    <property type="entry name" value="LCL_NRPS-like"/>
    <property type="match status" value="3"/>
</dbReference>
<dbReference type="Pfam" id="PF18563">
    <property type="entry name" value="TubC_N"/>
    <property type="match status" value="1"/>
</dbReference>
<dbReference type="Pfam" id="PF13193">
    <property type="entry name" value="AMP-binding_C"/>
    <property type="match status" value="3"/>
</dbReference>
<dbReference type="Gene3D" id="3.40.50.1820">
    <property type="entry name" value="alpha/beta hydrolase"/>
    <property type="match status" value="1"/>
</dbReference>
<gene>
    <name evidence="5" type="ORF">OD750_026785</name>
</gene>
<dbReference type="GO" id="GO:0009239">
    <property type="term" value="P:enterobactin biosynthetic process"/>
    <property type="evidence" value="ECO:0007669"/>
    <property type="project" value="TreeGrafter"/>
</dbReference>
<dbReference type="Gene3D" id="3.40.50.980">
    <property type="match status" value="6"/>
</dbReference>
<dbReference type="InterPro" id="IPR029058">
    <property type="entry name" value="AB_hydrolase_fold"/>
</dbReference>
<dbReference type="FunFam" id="3.40.50.980:FF:000001">
    <property type="entry name" value="Non-ribosomal peptide synthetase"/>
    <property type="match status" value="3"/>
</dbReference>
<dbReference type="FunFam" id="2.30.38.10:FF:000001">
    <property type="entry name" value="Non-ribosomal peptide synthetase PvdI"/>
    <property type="match status" value="1"/>
</dbReference>
<dbReference type="GO" id="GO:0047527">
    <property type="term" value="F:2,3-dihydroxybenzoate-serine ligase activity"/>
    <property type="evidence" value="ECO:0007669"/>
    <property type="project" value="TreeGrafter"/>
</dbReference>
<dbReference type="InterPro" id="IPR001242">
    <property type="entry name" value="Condensation_dom"/>
</dbReference>
<dbReference type="SMART" id="SM00823">
    <property type="entry name" value="PKS_PP"/>
    <property type="match status" value="3"/>
</dbReference>
<dbReference type="Pfam" id="PF00501">
    <property type="entry name" value="AMP-binding"/>
    <property type="match status" value="3"/>
</dbReference>
<proteinExistence type="predicted"/>
<dbReference type="InterPro" id="IPR041464">
    <property type="entry name" value="TubC_N"/>
</dbReference>
<dbReference type="NCBIfam" id="TIGR01733">
    <property type="entry name" value="AA-adenyl-dom"/>
    <property type="match status" value="3"/>
</dbReference>
<dbReference type="Gene3D" id="3.30.300.30">
    <property type="match status" value="3"/>
</dbReference>
<dbReference type="GO" id="GO:0005829">
    <property type="term" value="C:cytosol"/>
    <property type="evidence" value="ECO:0007669"/>
    <property type="project" value="TreeGrafter"/>
</dbReference>